<accession>A0A839ZB59</accession>
<dbReference type="SUPFAM" id="SSF55486">
    <property type="entry name" value="Metalloproteases ('zincins'), catalytic domain"/>
    <property type="match status" value="1"/>
</dbReference>
<proteinExistence type="predicted"/>
<reference evidence="1 2" key="1">
    <citation type="submission" date="2020-08" db="EMBL/GenBank/DDBJ databases">
        <title>Genomic Encyclopedia of Type Strains, Phase IV (KMG-IV): sequencing the most valuable type-strain genomes for metagenomic binning, comparative biology and taxonomic classification.</title>
        <authorList>
            <person name="Goeker M."/>
        </authorList>
    </citation>
    <scope>NUCLEOTIDE SEQUENCE [LARGE SCALE GENOMIC DNA]</scope>
    <source>
        <strain evidence="1 2">DSM 5895</strain>
    </source>
</reference>
<comment type="caution">
    <text evidence="1">The sequence shown here is derived from an EMBL/GenBank/DDBJ whole genome shotgun (WGS) entry which is preliminary data.</text>
</comment>
<keyword evidence="2" id="KW-1185">Reference proteome</keyword>
<evidence type="ECO:0000313" key="2">
    <source>
        <dbReference type="Proteomes" id="UP000533469"/>
    </source>
</evidence>
<evidence type="ECO:0000313" key="1">
    <source>
        <dbReference type="EMBL" id="MBB3771969.1"/>
    </source>
</evidence>
<dbReference type="RefSeq" id="WP_210286961.1">
    <property type="nucleotide sequence ID" value="NZ_JACICD010000004.1"/>
</dbReference>
<dbReference type="AlphaFoldDB" id="A0A839ZB59"/>
<dbReference type="EMBL" id="JACICD010000004">
    <property type="protein sequence ID" value="MBB3771969.1"/>
    <property type="molecule type" value="Genomic_DNA"/>
</dbReference>
<organism evidence="1 2">
    <name type="scientific">Ancylobacter tetraedralis</name>
    <dbReference type="NCBI Taxonomy" id="217068"/>
    <lineage>
        <taxon>Bacteria</taxon>
        <taxon>Pseudomonadati</taxon>
        <taxon>Pseudomonadota</taxon>
        <taxon>Alphaproteobacteria</taxon>
        <taxon>Hyphomicrobiales</taxon>
        <taxon>Xanthobacteraceae</taxon>
        <taxon>Ancylobacter</taxon>
    </lineage>
</organism>
<name>A0A839ZB59_9HYPH</name>
<sequence>MYGENAVRSDRRADIARLGTRFLIFPQPPFIPGYERPEMVWLSTPLGGVTTGPADRRMYVVDPISAKTPYLYPYLPPFSGGLHPPASAGPDGHFDHLAIGSREFQAAHVFACVRRVLDICESYWGAEIPWFFQSTYPRLEIVPRLSWSNAQSGFGFLELGEDASRGEPQPFALNFDAVAHEIGHLVLFGTMGLPSRNPPHEYYAYHEAVSDFIALIGLLHFDTSLDLILRRTRGNLLLTNELDRFAELSDEQQVRRFNHSLTMADVGREVHDRSKPFAGALFDALIEIYQVLLFERGLSDLDPREFWNLRNELSEERLEEELSASLGDYERRHFAVKSILEEARDILGEVLAGSWRVLDPARLTFAAAAEAMIDVADASATRRFADRFEVCFAWRGIL</sequence>
<gene>
    <name evidence="1" type="ORF">FHS55_002578</name>
</gene>
<dbReference type="Proteomes" id="UP000533469">
    <property type="component" value="Unassembled WGS sequence"/>
</dbReference>
<protein>
    <recommendedName>
        <fullName evidence="3">Peptidase M4 C-terminal domain-containing protein</fullName>
    </recommendedName>
</protein>
<evidence type="ECO:0008006" key="3">
    <source>
        <dbReference type="Google" id="ProtNLM"/>
    </source>
</evidence>